<name>A0ABN8T0M4_9CNID</name>
<comment type="caution">
    <text evidence="3">The sequence shown here is derived from an EMBL/GenBank/DDBJ whole genome shotgun (WGS) entry which is preliminary data.</text>
</comment>
<accession>A0ABN8T0M4</accession>
<evidence type="ECO:0000259" key="2">
    <source>
        <dbReference type="Pfam" id="PF20231"/>
    </source>
</evidence>
<gene>
    <name evidence="3" type="ORF">PEVE_00033709</name>
</gene>
<dbReference type="Pfam" id="PF20231">
    <property type="entry name" value="DUF6589"/>
    <property type="match status" value="1"/>
</dbReference>
<keyword evidence="4" id="KW-1185">Reference proteome</keyword>
<reference evidence="3 4" key="1">
    <citation type="submission" date="2022-05" db="EMBL/GenBank/DDBJ databases">
        <authorList>
            <consortium name="Genoscope - CEA"/>
            <person name="William W."/>
        </authorList>
    </citation>
    <scope>NUCLEOTIDE SEQUENCE [LARGE SCALE GENOMIC DNA]</scope>
</reference>
<organism evidence="3 4">
    <name type="scientific">Porites evermanni</name>
    <dbReference type="NCBI Taxonomy" id="104178"/>
    <lineage>
        <taxon>Eukaryota</taxon>
        <taxon>Metazoa</taxon>
        <taxon>Cnidaria</taxon>
        <taxon>Anthozoa</taxon>
        <taxon>Hexacorallia</taxon>
        <taxon>Scleractinia</taxon>
        <taxon>Fungiina</taxon>
        <taxon>Poritidae</taxon>
        <taxon>Porites</taxon>
    </lineage>
</organism>
<feature type="compositionally biased region" description="Polar residues" evidence="1">
    <location>
        <begin position="390"/>
        <end position="404"/>
    </location>
</feature>
<proteinExistence type="predicted"/>
<evidence type="ECO:0000313" key="4">
    <source>
        <dbReference type="Proteomes" id="UP001159427"/>
    </source>
</evidence>
<dbReference type="EMBL" id="CALNXI010005013">
    <property type="protein sequence ID" value="CAH3196827.1"/>
    <property type="molecule type" value="Genomic_DNA"/>
</dbReference>
<protein>
    <recommendedName>
        <fullName evidence="2">DUF6589 domain-containing protein</fullName>
    </recommendedName>
</protein>
<dbReference type="InterPro" id="IPR046496">
    <property type="entry name" value="DUF6589"/>
</dbReference>
<evidence type="ECO:0000256" key="1">
    <source>
        <dbReference type="SAM" id="MobiDB-lite"/>
    </source>
</evidence>
<evidence type="ECO:0000313" key="3">
    <source>
        <dbReference type="EMBL" id="CAH3196827.1"/>
    </source>
</evidence>
<feature type="region of interest" description="Disordered" evidence="1">
    <location>
        <begin position="390"/>
        <end position="416"/>
    </location>
</feature>
<dbReference type="Proteomes" id="UP001159427">
    <property type="component" value="Unassembled WGS sequence"/>
</dbReference>
<feature type="domain" description="DUF6589" evidence="2">
    <location>
        <begin position="87"/>
        <end position="569"/>
    </location>
</feature>
<sequence>MKLTNANFSILRKLDELGENHDAAIVQAKQHVSNQNKDLKTAQEKCDAVLFTHASHTHCSLECQDEIQSGMRKLFEQKCQRLNYVVLCSRILVNYFDVLTPLADACIQHIPHKYTSELSKKTKKVPLGLIFKNENVNEDMLGILQQFHGYLPQTHNGGIDGQLFSGDQLTVERAVNMISSVANGYTPKDRLEGINLQLGDWHAAVKLLSLIYARFYNGKSATDSCTMFSDRNLINRRNVTGDVQSSYRPDRDFLSVVFQSRVITAANKVLGFENKSGKPSKVDLPPRMDLLTKSEKLNCLHEIAGKVVDAFVFDQHSSVDAIVNTVVTETEKENLLRQQELTTDGRFPCRFPGCTSSFKYDGKSRRNHELKHDPPVQVEEPLIETNFSTHLPSTADSSSKTSEGISDDDSSERTKKTSDDVFNYNCALLADCFLFFNFLDAIKEGDGLRLMRQYKYFMLYCKADDHHSTKYSLECLYQFFLISSLLSQRDSERFIWNRSVNNHGKKGTNIPLDEATEHSNNFVKQSIKNLGPNLSEAAISRICKAESSTSLILENLDDSLKRHAKSGKHSDPSKERDLQELIKRAQEMNVFEEKVGRAYNHFCDFKRDRLEGLDASKLHQWINKHKRNVLNGIRAR</sequence>